<gene>
    <name evidence="1" type="ORF">kpv52_18</name>
</gene>
<sequence>MDKLNSVVLDAQTIAGNPWVKQYLDGQNAVNVPAEFRDADGGIAFYISQLAQIEQTIYATPYADITYLQDIPVVSGIPEFANHWAYRSYDGVTVGKFIGANAMDLPHVAQSAKLHTVPLNYGGIECHYSIDELRTTASQNMPIDTMQQQLAYRGYEEHSQKVAYFGDSQLGMAGLFNNSNVTVTKATVDYTTATGQELFNMLNDPLFDIIKLSKNFHLPNTIRVFPDLWKRMNSTLMTGYTDRTVMEHFKINNSFTLMTGQEIDIQVRYQLTAAELAAGGVSNDSKDRVLIYEKNDRNLGVAKPIPFRMLAPQNKGLAVTVPAEYKISGTEIRYPLSAIYLDML</sequence>
<reference evidence="1 2" key="1">
    <citation type="submission" date="2016-05" db="EMBL/GenBank/DDBJ databases">
        <title>Complete genome sequence of bacteriophage vB_KpnM_KpV52 lytic for Klebsiella pneumoniae.</title>
        <authorList>
            <person name="Komisarova E.V."/>
            <person name="Krasilnikova V.M."/>
            <person name="Kislichkina A.A."/>
            <person name="Myakinina V.P."/>
            <person name="Volozhantsev N.V."/>
        </authorList>
    </citation>
    <scope>NUCLEOTIDE SEQUENCE [LARGE SCALE GENOMIC DNA]</scope>
</reference>
<dbReference type="EMBL" id="KX237516">
    <property type="protein sequence ID" value="AOZ65362.1"/>
    <property type="molecule type" value="Genomic_DNA"/>
</dbReference>
<dbReference type="OrthoDB" id="4487at10239"/>
<name>A0A1I9SET5_9CAUD</name>
<dbReference type="Pfam" id="PF09950">
    <property type="entry name" value="Major_capside"/>
    <property type="match status" value="1"/>
</dbReference>
<dbReference type="Proteomes" id="UP000222016">
    <property type="component" value="Genome"/>
</dbReference>
<organism evidence="1 2">
    <name type="scientific">Klebsiella phage vB_KpnM_KpV52</name>
    <dbReference type="NCBI Taxonomy" id="1912321"/>
    <lineage>
        <taxon>Viruses</taxon>
        <taxon>Duplodnaviria</taxon>
        <taxon>Heunggongvirae</taxon>
        <taxon>Uroviricota</taxon>
        <taxon>Caudoviricetes</taxon>
        <taxon>Jameshumphriesvirinae</taxon>
        <taxon>Sircambvirus</taxon>
        <taxon>Sircambvirus KpV52</taxon>
        <taxon>Jedunavirus KpV80</taxon>
    </lineage>
</organism>
<evidence type="ECO:0000313" key="2">
    <source>
        <dbReference type="Proteomes" id="UP000222016"/>
    </source>
</evidence>
<dbReference type="PIRSF" id="PIRSF029202">
    <property type="entry name" value="UCP029202"/>
    <property type="match status" value="1"/>
</dbReference>
<protein>
    <submittedName>
        <fullName evidence="1">Putative major capsid protein</fullName>
    </submittedName>
</protein>
<proteinExistence type="predicted"/>
<accession>A0A1I9SET5</accession>
<evidence type="ECO:0000313" key="1">
    <source>
        <dbReference type="EMBL" id="AOZ65362.1"/>
    </source>
</evidence>
<dbReference type="InterPro" id="IPR020049">
    <property type="entry name" value="Major_capsid-like"/>
</dbReference>
<keyword evidence="2" id="KW-1185">Reference proteome</keyword>